<evidence type="ECO:0000313" key="1">
    <source>
        <dbReference type="EMBL" id="GAC08322.1"/>
    </source>
</evidence>
<evidence type="ECO:0000313" key="2">
    <source>
        <dbReference type="Proteomes" id="UP000006320"/>
    </source>
</evidence>
<name>A0AAV3UTB0_9ALTE</name>
<reference evidence="1 2" key="1">
    <citation type="journal article" date="2017" name="Antonie Van Leeuwenhoek">
        <title>Rhizobium rhizosphaerae sp. nov., a novel species isolated from rice rhizosphere.</title>
        <authorList>
            <person name="Zhao J.J."/>
            <person name="Zhang J."/>
            <person name="Zhang R.J."/>
            <person name="Zhang C.W."/>
            <person name="Yin H.Q."/>
            <person name="Zhang X.X."/>
        </authorList>
    </citation>
    <scope>NUCLEOTIDE SEQUENCE [LARGE SCALE GENOMIC DNA]</scope>
    <source>
        <strain evidence="1 2">S18K6</strain>
    </source>
</reference>
<sequence>MGSDHSTDLALCNAGLNPKSTVFPELSVSFSLMTLTSALKPSFSFSGGVTLSLSATGKVLDKWT</sequence>
<gene>
    <name evidence="1" type="ORF">GCHA_0358</name>
</gene>
<accession>A0AAV3UTB0</accession>
<dbReference type="Proteomes" id="UP000006320">
    <property type="component" value="Unassembled WGS sequence"/>
</dbReference>
<proteinExistence type="predicted"/>
<dbReference type="EMBL" id="BAEM01000006">
    <property type="protein sequence ID" value="GAC08322.1"/>
    <property type="molecule type" value="Genomic_DNA"/>
</dbReference>
<comment type="caution">
    <text evidence="1">The sequence shown here is derived from an EMBL/GenBank/DDBJ whole genome shotgun (WGS) entry which is preliminary data.</text>
</comment>
<organism evidence="1 2">
    <name type="scientific">Paraglaciecola chathamensis S18K6</name>
    <dbReference type="NCBI Taxonomy" id="1127672"/>
    <lineage>
        <taxon>Bacteria</taxon>
        <taxon>Pseudomonadati</taxon>
        <taxon>Pseudomonadota</taxon>
        <taxon>Gammaproteobacteria</taxon>
        <taxon>Alteromonadales</taxon>
        <taxon>Alteromonadaceae</taxon>
        <taxon>Paraglaciecola</taxon>
    </lineage>
</organism>
<protein>
    <submittedName>
        <fullName evidence="1">Uncharacterized protein</fullName>
    </submittedName>
</protein>
<dbReference type="AlphaFoldDB" id="A0AAV3UTB0"/>